<keyword evidence="7 8" id="KW-0472">Membrane</keyword>
<organism evidence="10 11">
    <name type="scientific">Teichococcus globiformis</name>
    <dbReference type="NCBI Taxonomy" id="2307229"/>
    <lineage>
        <taxon>Bacteria</taxon>
        <taxon>Pseudomonadati</taxon>
        <taxon>Pseudomonadota</taxon>
        <taxon>Alphaproteobacteria</taxon>
        <taxon>Acetobacterales</taxon>
        <taxon>Roseomonadaceae</taxon>
        <taxon>Roseomonas</taxon>
    </lineage>
</organism>
<gene>
    <name evidence="10" type="ORF">ACFOD4_08960</name>
</gene>
<evidence type="ECO:0000256" key="6">
    <source>
        <dbReference type="ARBA" id="ARBA00022989"/>
    </source>
</evidence>
<comment type="subcellular location">
    <subcellularLocation>
        <location evidence="1">Cell inner membrane</location>
        <topology evidence="1">Multi-pass membrane protein</topology>
    </subcellularLocation>
    <subcellularLocation>
        <location evidence="8">Cell membrane</location>
        <topology evidence="8">Multi-pass membrane protein</topology>
    </subcellularLocation>
</comment>
<dbReference type="CDD" id="cd06261">
    <property type="entry name" value="TM_PBP2"/>
    <property type="match status" value="1"/>
</dbReference>
<dbReference type="InterPro" id="IPR043429">
    <property type="entry name" value="ArtM/GltK/GlnP/TcyL/YhdX-like"/>
</dbReference>
<feature type="transmembrane region" description="Helical" evidence="8">
    <location>
        <begin position="43"/>
        <end position="61"/>
    </location>
</feature>
<evidence type="ECO:0000256" key="2">
    <source>
        <dbReference type="ARBA" id="ARBA00010072"/>
    </source>
</evidence>
<reference evidence="11" key="1">
    <citation type="journal article" date="2019" name="Int. J. Syst. Evol. Microbiol.">
        <title>The Global Catalogue of Microorganisms (GCM) 10K type strain sequencing project: providing services to taxonomists for standard genome sequencing and annotation.</title>
        <authorList>
            <consortium name="The Broad Institute Genomics Platform"/>
            <consortium name="The Broad Institute Genome Sequencing Center for Infectious Disease"/>
            <person name="Wu L."/>
            <person name="Ma J."/>
        </authorList>
    </citation>
    <scope>NUCLEOTIDE SEQUENCE [LARGE SCALE GENOMIC DNA]</scope>
    <source>
        <strain evidence="11">KCTC 52094</strain>
    </source>
</reference>
<feature type="transmembrane region" description="Helical" evidence="8">
    <location>
        <begin position="145"/>
        <end position="168"/>
    </location>
</feature>
<keyword evidence="5 8" id="KW-0812">Transmembrane</keyword>
<dbReference type="PANTHER" id="PTHR30614">
    <property type="entry name" value="MEMBRANE COMPONENT OF AMINO ACID ABC TRANSPORTER"/>
    <property type="match status" value="1"/>
</dbReference>
<dbReference type="InterPro" id="IPR035906">
    <property type="entry name" value="MetI-like_sf"/>
</dbReference>
<protein>
    <submittedName>
        <fullName evidence="10">Amino acid ABC transporter permease</fullName>
    </submittedName>
</protein>
<keyword evidence="4" id="KW-1003">Cell membrane</keyword>
<dbReference type="NCBIfam" id="TIGR01726">
    <property type="entry name" value="HEQRo_perm_3TM"/>
    <property type="match status" value="1"/>
</dbReference>
<evidence type="ECO:0000256" key="5">
    <source>
        <dbReference type="ARBA" id="ARBA00022692"/>
    </source>
</evidence>
<dbReference type="InterPro" id="IPR010065">
    <property type="entry name" value="AA_ABC_transptr_permease_3TM"/>
</dbReference>
<evidence type="ECO:0000256" key="4">
    <source>
        <dbReference type="ARBA" id="ARBA00022475"/>
    </source>
</evidence>
<name>A0ABV7FXQ4_9PROT</name>
<dbReference type="EMBL" id="JBHRTN010000008">
    <property type="protein sequence ID" value="MFC3125189.1"/>
    <property type="molecule type" value="Genomic_DNA"/>
</dbReference>
<keyword evidence="11" id="KW-1185">Reference proteome</keyword>
<feature type="transmembrane region" description="Helical" evidence="8">
    <location>
        <begin position="347"/>
        <end position="366"/>
    </location>
</feature>
<dbReference type="PROSITE" id="PS50928">
    <property type="entry name" value="ABC_TM1"/>
    <property type="match status" value="1"/>
</dbReference>
<feature type="transmembrane region" description="Helical" evidence="8">
    <location>
        <begin position="212"/>
        <end position="240"/>
    </location>
</feature>
<dbReference type="RefSeq" id="WP_379595710.1">
    <property type="nucleotide sequence ID" value="NZ_JBHRTN010000008.1"/>
</dbReference>
<evidence type="ECO:0000313" key="10">
    <source>
        <dbReference type="EMBL" id="MFC3125189.1"/>
    </source>
</evidence>
<feature type="domain" description="ABC transmembrane type-1" evidence="9">
    <location>
        <begin position="177"/>
        <end position="371"/>
    </location>
</feature>
<evidence type="ECO:0000256" key="3">
    <source>
        <dbReference type="ARBA" id="ARBA00022448"/>
    </source>
</evidence>
<keyword evidence="6 8" id="KW-1133">Transmembrane helix</keyword>
<proteinExistence type="inferred from homology"/>
<accession>A0ABV7FXQ4</accession>
<feature type="transmembrane region" description="Helical" evidence="8">
    <location>
        <begin position="252"/>
        <end position="272"/>
    </location>
</feature>
<feature type="transmembrane region" description="Helical" evidence="8">
    <location>
        <begin position="174"/>
        <end position="200"/>
    </location>
</feature>
<keyword evidence="3 8" id="KW-0813">Transport</keyword>
<dbReference type="InterPro" id="IPR000515">
    <property type="entry name" value="MetI-like"/>
</dbReference>
<dbReference type="Pfam" id="PF00528">
    <property type="entry name" value="BPD_transp_1"/>
    <property type="match status" value="1"/>
</dbReference>
<dbReference type="PANTHER" id="PTHR30614:SF41">
    <property type="entry name" value="INNER MEMBRANE AMINO-ACID ABC TRANSPORTER PERMEASE PROTEIN YHDY"/>
    <property type="match status" value="1"/>
</dbReference>
<evidence type="ECO:0000256" key="1">
    <source>
        <dbReference type="ARBA" id="ARBA00004429"/>
    </source>
</evidence>
<evidence type="ECO:0000256" key="7">
    <source>
        <dbReference type="ARBA" id="ARBA00023136"/>
    </source>
</evidence>
<dbReference type="SUPFAM" id="SSF161098">
    <property type="entry name" value="MetI-like"/>
    <property type="match status" value="1"/>
</dbReference>
<evidence type="ECO:0000313" key="11">
    <source>
        <dbReference type="Proteomes" id="UP001595593"/>
    </source>
</evidence>
<dbReference type="Proteomes" id="UP001595593">
    <property type="component" value="Unassembled WGS sequence"/>
</dbReference>
<sequence>MAEIAAEASAPRPVEDAAIGPRRPPLLAVGPVAWARANLFSSWLSTAVTLALLYLIARWVMGFVDWAFLNAIWSVPVTNGQAQTQACRALAGTGACWAVITEKHRFILFGTYPYEEHWRPALCVLLFIGLYIVSAMRRFWRKELALIWLGTLTLIGVLMWGGMFGLSYVPQERWGGLVITLILSTFGIALAFPLSILVALGRRSKLPAIKMLCVLYVELIRGVPLISLLFMASVMFPLFLPEGLNIDKLLRAQIAIILFAAAYLAEVVRGGLQALPRGQYEAADALGLSYWQKTGFIILPQALRLVIPPLVNTFIGMFKDTSLVLIIGIFDLLTAGKTAIVEPAWQGFGIEVYVTVGIIYFIFCFAMSRYSQGLETELNQHRVR</sequence>
<evidence type="ECO:0000259" key="9">
    <source>
        <dbReference type="PROSITE" id="PS50928"/>
    </source>
</evidence>
<comment type="caution">
    <text evidence="10">The sequence shown here is derived from an EMBL/GenBank/DDBJ whole genome shotgun (WGS) entry which is preliminary data.</text>
</comment>
<dbReference type="Gene3D" id="1.10.3720.10">
    <property type="entry name" value="MetI-like"/>
    <property type="match status" value="1"/>
</dbReference>
<evidence type="ECO:0000256" key="8">
    <source>
        <dbReference type="RuleBase" id="RU363032"/>
    </source>
</evidence>
<comment type="similarity">
    <text evidence="2">Belongs to the binding-protein-dependent transport system permease family. HisMQ subfamily.</text>
</comment>
<feature type="transmembrane region" description="Helical" evidence="8">
    <location>
        <begin position="117"/>
        <end position="133"/>
    </location>
</feature>
<feature type="transmembrane region" description="Helical" evidence="8">
    <location>
        <begin position="323"/>
        <end position="341"/>
    </location>
</feature>